<dbReference type="PANTHER" id="PTHR43036">
    <property type="entry name" value="OSJNBB0011N17.9 PROTEIN"/>
    <property type="match status" value="1"/>
</dbReference>
<feature type="region of interest" description="Disordered" evidence="1">
    <location>
        <begin position="1"/>
        <end position="43"/>
    </location>
</feature>
<dbReference type="AlphaFoldDB" id="A0A0D2J990"/>
<protein>
    <submittedName>
        <fullName evidence="2">Uncharacterized protein</fullName>
    </submittedName>
</protein>
<dbReference type="RefSeq" id="XP_013895317.1">
    <property type="nucleotide sequence ID" value="XM_014039863.1"/>
</dbReference>
<keyword evidence="3" id="KW-1185">Reference proteome</keyword>
<reference evidence="2 3" key="1">
    <citation type="journal article" date="2013" name="BMC Genomics">
        <title>Reconstruction of the lipid metabolism for the microalga Monoraphidium neglectum from its genome sequence reveals characteristics suitable for biofuel production.</title>
        <authorList>
            <person name="Bogen C."/>
            <person name="Al-Dilaimi A."/>
            <person name="Albersmeier A."/>
            <person name="Wichmann J."/>
            <person name="Grundmann M."/>
            <person name="Rupp O."/>
            <person name="Lauersen K.J."/>
            <person name="Blifernez-Klassen O."/>
            <person name="Kalinowski J."/>
            <person name="Goesmann A."/>
            <person name="Mussgnug J.H."/>
            <person name="Kruse O."/>
        </authorList>
    </citation>
    <scope>NUCLEOTIDE SEQUENCE [LARGE SCALE GENOMIC DNA]</scope>
    <source>
        <strain evidence="2 3">SAG 48.87</strain>
    </source>
</reference>
<organism evidence="2 3">
    <name type="scientific">Monoraphidium neglectum</name>
    <dbReference type="NCBI Taxonomy" id="145388"/>
    <lineage>
        <taxon>Eukaryota</taxon>
        <taxon>Viridiplantae</taxon>
        <taxon>Chlorophyta</taxon>
        <taxon>core chlorophytes</taxon>
        <taxon>Chlorophyceae</taxon>
        <taxon>CS clade</taxon>
        <taxon>Sphaeropleales</taxon>
        <taxon>Selenastraceae</taxon>
        <taxon>Monoraphidium</taxon>
    </lineage>
</organism>
<dbReference type="KEGG" id="mng:MNEG_11668"/>
<dbReference type="PANTHER" id="PTHR43036:SF1">
    <property type="entry name" value="S-ADENOSYL-L-METHIONINE-DEPENDENT METHYLTRANSFERASES SUPERFAMILY PROTEIN"/>
    <property type="match status" value="1"/>
</dbReference>
<name>A0A0D2J990_9CHLO</name>
<evidence type="ECO:0000256" key="1">
    <source>
        <dbReference type="SAM" id="MobiDB-lite"/>
    </source>
</evidence>
<dbReference type="OrthoDB" id="2013972at2759"/>
<proteinExistence type="predicted"/>
<gene>
    <name evidence="2" type="ORF">MNEG_11668</name>
</gene>
<feature type="compositionally biased region" description="Polar residues" evidence="1">
    <location>
        <begin position="29"/>
        <end position="40"/>
    </location>
</feature>
<sequence>MRSLGSPATFAKARAGLSGTRPGRCSTPMLPQTGRQAQRSSRVESCRRQLLGTLLGGSTLTALGMWRPGTSAAAVGSSEMEKVLEDPKWPAKWPFRPEDFLRYDEADDAAFYSQPRFVYHIDDGAVGALTKWAPHFGAGGGVGVHRACYGRGGAAARPGAAAAELA</sequence>
<evidence type="ECO:0000313" key="3">
    <source>
        <dbReference type="Proteomes" id="UP000054498"/>
    </source>
</evidence>
<accession>A0A0D2J990</accession>
<evidence type="ECO:0000313" key="2">
    <source>
        <dbReference type="EMBL" id="KIY96297.1"/>
    </source>
</evidence>
<dbReference type="Proteomes" id="UP000054498">
    <property type="component" value="Unassembled WGS sequence"/>
</dbReference>
<dbReference type="GeneID" id="25728953"/>
<dbReference type="EMBL" id="KK103072">
    <property type="protein sequence ID" value="KIY96297.1"/>
    <property type="molecule type" value="Genomic_DNA"/>
</dbReference>